<name>A9G6I6_SORC5</name>
<evidence type="ECO:0000256" key="1">
    <source>
        <dbReference type="SAM" id="MobiDB-lite"/>
    </source>
</evidence>
<proteinExistence type="predicted"/>
<dbReference type="EMBL" id="AM746676">
    <property type="protein sequence ID" value="CAN92698.1"/>
    <property type="molecule type" value="Genomic_DNA"/>
</dbReference>
<feature type="compositionally biased region" description="Basic and acidic residues" evidence="1">
    <location>
        <begin position="244"/>
        <end position="253"/>
    </location>
</feature>
<feature type="compositionally biased region" description="Low complexity" evidence="1">
    <location>
        <begin position="228"/>
        <end position="238"/>
    </location>
</feature>
<dbReference type="KEGG" id="scl:sce2539"/>
<dbReference type="RefSeq" id="WP_012235171.1">
    <property type="nucleotide sequence ID" value="NC_010162.1"/>
</dbReference>
<reference evidence="2 3" key="1">
    <citation type="journal article" date="2007" name="Nat. Biotechnol.">
        <title>Complete genome sequence of the myxobacterium Sorangium cellulosum.</title>
        <authorList>
            <person name="Schneiker S."/>
            <person name="Perlova O."/>
            <person name="Kaiser O."/>
            <person name="Gerth K."/>
            <person name="Alici A."/>
            <person name="Altmeyer M.O."/>
            <person name="Bartels D."/>
            <person name="Bekel T."/>
            <person name="Beyer S."/>
            <person name="Bode E."/>
            <person name="Bode H.B."/>
            <person name="Bolten C.J."/>
            <person name="Choudhuri J.V."/>
            <person name="Doss S."/>
            <person name="Elnakady Y.A."/>
            <person name="Frank B."/>
            <person name="Gaigalat L."/>
            <person name="Goesmann A."/>
            <person name="Groeger C."/>
            <person name="Gross F."/>
            <person name="Jelsbak L."/>
            <person name="Jelsbak L."/>
            <person name="Kalinowski J."/>
            <person name="Kegler C."/>
            <person name="Knauber T."/>
            <person name="Konietzny S."/>
            <person name="Kopp M."/>
            <person name="Krause L."/>
            <person name="Krug D."/>
            <person name="Linke B."/>
            <person name="Mahmud T."/>
            <person name="Martinez-Arias R."/>
            <person name="McHardy A.C."/>
            <person name="Merai M."/>
            <person name="Meyer F."/>
            <person name="Mormann S."/>
            <person name="Munoz-Dorado J."/>
            <person name="Perez J."/>
            <person name="Pradella S."/>
            <person name="Rachid S."/>
            <person name="Raddatz G."/>
            <person name="Rosenau F."/>
            <person name="Rueckert C."/>
            <person name="Sasse F."/>
            <person name="Scharfe M."/>
            <person name="Schuster S.C."/>
            <person name="Suen G."/>
            <person name="Treuner-Lange A."/>
            <person name="Velicer G.J."/>
            <person name="Vorholter F.-J."/>
            <person name="Weissman K.J."/>
            <person name="Welch R.D."/>
            <person name="Wenzel S.C."/>
            <person name="Whitworth D.E."/>
            <person name="Wilhelm S."/>
            <person name="Wittmann C."/>
            <person name="Bloecker H."/>
            <person name="Puehler A."/>
            <person name="Mueller R."/>
        </authorList>
    </citation>
    <scope>NUCLEOTIDE SEQUENCE [LARGE SCALE GENOMIC DNA]</scope>
    <source>
        <strain evidence="3">So ce56</strain>
    </source>
</reference>
<feature type="region of interest" description="Disordered" evidence="1">
    <location>
        <begin position="228"/>
        <end position="253"/>
    </location>
</feature>
<keyword evidence="3" id="KW-1185">Reference proteome</keyword>
<protein>
    <submittedName>
        <fullName evidence="2">Uncharacterized protein</fullName>
    </submittedName>
</protein>
<feature type="region of interest" description="Disordered" evidence="1">
    <location>
        <begin position="57"/>
        <end position="78"/>
    </location>
</feature>
<gene>
    <name evidence="2" type="ordered locus">sce2539</name>
</gene>
<organism evidence="2 3">
    <name type="scientific">Sorangium cellulosum (strain So ce56)</name>
    <name type="common">Polyangium cellulosum (strain So ce56)</name>
    <dbReference type="NCBI Taxonomy" id="448385"/>
    <lineage>
        <taxon>Bacteria</taxon>
        <taxon>Pseudomonadati</taxon>
        <taxon>Myxococcota</taxon>
        <taxon>Polyangia</taxon>
        <taxon>Polyangiales</taxon>
        <taxon>Polyangiaceae</taxon>
        <taxon>Sorangium</taxon>
    </lineage>
</organism>
<sequence>MPDPYIYQRDIETYGRFTASQIQKLVLPVDAGFDKALRTVTARLDAATEALRKAKLDATAAPVPPGASRGSRGGRTNPVAAGRGLLRRLVEHAASRPNGVALARELLQGQTLATVLRRRPAALAAALTRAIEVLEQHEGQLPEREAWTADLERSRDALEPLIRSVRKTRLARRTITPEMKAARDEWLNTYRAAKLLVECVLRLHGKTSLMPEIFGDLPRAPRAAAVATAGRRPQASAHAHAHAHAHEHEHEHA</sequence>
<dbReference type="Proteomes" id="UP000002139">
    <property type="component" value="Chromosome"/>
</dbReference>
<dbReference type="BioCyc" id="SCEL448385:SCE_RS13000-MONOMER"/>
<dbReference type="HOGENOM" id="CLU_1160491_0_0_7"/>
<dbReference type="AlphaFoldDB" id="A9G6I6"/>
<evidence type="ECO:0000313" key="2">
    <source>
        <dbReference type="EMBL" id="CAN92698.1"/>
    </source>
</evidence>
<evidence type="ECO:0000313" key="3">
    <source>
        <dbReference type="Proteomes" id="UP000002139"/>
    </source>
</evidence>
<accession>A9G6I6</accession>